<dbReference type="GeneID" id="104595403"/>
<dbReference type="SUPFAM" id="SSF103473">
    <property type="entry name" value="MFS general substrate transporter"/>
    <property type="match status" value="1"/>
</dbReference>
<accession>A0A1U7ZMF2</accession>
<dbReference type="RefSeq" id="XP_010254429.1">
    <property type="nucleotide sequence ID" value="XM_010256127.2"/>
</dbReference>
<dbReference type="OrthoDB" id="1856718at2759"/>
<sequence length="417" mass="45902">MEGGKGLVVVAEPRDSYNIAYIIHFFLGAGNLIPWNALITAVDYFGYLYPAKHIDRVFSVAYMGSSLPVLVLMMSWGSWNKKPSFRLRMNLGFSMFVLSLMTAPVMDWARWSRKAEHGAYSVTVAAVAVCGLADGLVGGSLIGSAGELPKRYMQAVFAGTASSGVLVSILRIITKASLPKTTQGLQVSAHLYFIVSTLIVLVCIVCSNILERLPIVQMYRNKKTVTPRSEAPNFSDDLRSTMSRLCAVNEPNGQPKFWDVARKIRWSAFGILIIYTVTLSIFPGYISENVESKLFQDWYPILLITMYNILDLVGKSLTAVYVPKRIGKVTWACVARLLFYPLFTACLHGPKWLRTEVPVVSLTCMLGLTNGYLTSVLMILTPKTVPVAEAEVAGVVMALFLGIGLVGGSVLGWFWII</sequence>
<protein>
    <submittedName>
        <fullName evidence="9">Equilibrative nucleotide transporter 8</fullName>
    </submittedName>
</protein>
<dbReference type="STRING" id="4432.A0A1U7ZMF2"/>
<evidence type="ECO:0000256" key="2">
    <source>
        <dbReference type="ARBA" id="ARBA00007965"/>
    </source>
</evidence>
<feature type="transmembrane region" description="Helical" evidence="7">
    <location>
        <begin position="21"/>
        <end position="45"/>
    </location>
</feature>
<evidence type="ECO:0000313" key="8">
    <source>
        <dbReference type="Proteomes" id="UP000189703"/>
    </source>
</evidence>
<evidence type="ECO:0000256" key="6">
    <source>
        <dbReference type="ARBA" id="ARBA00023136"/>
    </source>
</evidence>
<feature type="transmembrane region" description="Helical" evidence="7">
    <location>
        <begin position="155"/>
        <end position="174"/>
    </location>
</feature>
<dbReference type="GO" id="GO:0005886">
    <property type="term" value="C:plasma membrane"/>
    <property type="evidence" value="ECO:0000318"/>
    <property type="project" value="GO_Central"/>
</dbReference>
<dbReference type="PANTHER" id="PTHR10332:SF77">
    <property type="entry name" value="EQUILIBRATIVE NUCLEOTIDE TRANSPORTER 8"/>
    <property type="match status" value="1"/>
</dbReference>
<keyword evidence="5 7" id="KW-1133">Transmembrane helix</keyword>
<evidence type="ECO:0000256" key="5">
    <source>
        <dbReference type="ARBA" id="ARBA00022989"/>
    </source>
</evidence>
<dbReference type="eggNOG" id="KOG1479">
    <property type="taxonomic scope" value="Eukaryota"/>
</dbReference>
<reference evidence="9" key="1">
    <citation type="submission" date="2025-08" db="UniProtKB">
        <authorList>
            <consortium name="RefSeq"/>
        </authorList>
    </citation>
    <scope>IDENTIFICATION</scope>
</reference>
<feature type="transmembrane region" description="Helical" evidence="7">
    <location>
        <begin position="392"/>
        <end position="416"/>
    </location>
</feature>
<feature type="transmembrane region" description="Helical" evidence="7">
    <location>
        <begin position="118"/>
        <end position="143"/>
    </location>
</feature>
<dbReference type="Pfam" id="PF01733">
    <property type="entry name" value="Nucleoside_tran"/>
    <property type="match status" value="1"/>
</dbReference>
<keyword evidence="6 7" id="KW-0472">Membrane</keyword>
<dbReference type="PANTHER" id="PTHR10332">
    <property type="entry name" value="EQUILIBRATIVE NUCLEOSIDE TRANSPORTER"/>
    <property type="match status" value="1"/>
</dbReference>
<dbReference type="FunCoup" id="A0A1U7ZMF2">
    <property type="interactions" value="548"/>
</dbReference>
<organism evidence="8 9">
    <name type="scientific">Nelumbo nucifera</name>
    <name type="common">Sacred lotus</name>
    <dbReference type="NCBI Taxonomy" id="4432"/>
    <lineage>
        <taxon>Eukaryota</taxon>
        <taxon>Viridiplantae</taxon>
        <taxon>Streptophyta</taxon>
        <taxon>Embryophyta</taxon>
        <taxon>Tracheophyta</taxon>
        <taxon>Spermatophyta</taxon>
        <taxon>Magnoliopsida</taxon>
        <taxon>Proteales</taxon>
        <taxon>Nelumbonaceae</taxon>
        <taxon>Nelumbo</taxon>
    </lineage>
</organism>
<dbReference type="Proteomes" id="UP000189703">
    <property type="component" value="Unplaced"/>
</dbReference>
<dbReference type="GO" id="GO:0005337">
    <property type="term" value="F:nucleoside transmembrane transporter activity"/>
    <property type="evidence" value="ECO:0000318"/>
    <property type="project" value="GO_Central"/>
</dbReference>
<dbReference type="InterPro" id="IPR002259">
    <property type="entry name" value="Eqnu_transpt"/>
</dbReference>
<feature type="transmembrane region" description="Helical" evidence="7">
    <location>
        <begin position="189"/>
        <end position="210"/>
    </location>
</feature>
<dbReference type="AlphaFoldDB" id="A0A1U7ZMF2"/>
<evidence type="ECO:0000256" key="4">
    <source>
        <dbReference type="ARBA" id="ARBA00022692"/>
    </source>
</evidence>
<feature type="transmembrane region" description="Helical" evidence="7">
    <location>
        <begin position="89"/>
        <end position="106"/>
    </location>
</feature>
<feature type="transmembrane region" description="Helical" evidence="7">
    <location>
        <begin position="359"/>
        <end position="380"/>
    </location>
</feature>
<keyword evidence="3" id="KW-0813">Transport</keyword>
<evidence type="ECO:0000313" key="9">
    <source>
        <dbReference type="RefSeq" id="XP_010254429.1"/>
    </source>
</evidence>
<evidence type="ECO:0000256" key="7">
    <source>
        <dbReference type="SAM" id="Phobius"/>
    </source>
</evidence>
<keyword evidence="4 7" id="KW-0812">Transmembrane</keyword>
<feature type="transmembrane region" description="Helical" evidence="7">
    <location>
        <begin position="57"/>
        <end position="77"/>
    </location>
</feature>
<name>A0A1U7ZMF2_NELNU</name>
<dbReference type="InterPro" id="IPR036259">
    <property type="entry name" value="MFS_trans_sf"/>
</dbReference>
<feature type="transmembrane region" description="Helical" evidence="7">
    <location>
        <begin position="298"/>
        <end position="322"/>
    </location>
</feature>
<dbReference type="PRINTS" id="PR01130">
    <property type="entry name" value="DERENTRNSPRT"/>
</dbReference>
<dbReference type="OMA" id="ARGMNEF"/>
<comment type="similarity">
    <text evidence="2">Belongs to the SLC29A/ENT transporter (TC 2.A.57) family.</text>
</comment>
<dbReference type="KEGG" id="nnu:104595403"/>
<evidence type="ECO:0000256" key="3">
    <source>
        <dbReference type="ARBA" id="ARBA00022448"/>
    </source>
</evidence>
<dbReference type="PIRSF" id="PIRSF016379">
    <property type="entry name" value="ENT"/>
    <property type="match status" value="1"/>
</dbReference>
<gene>
    <name evidence="9" type="primary">LOC104595403</name>
</gene>
<feature type="transmembrane region" description="Helical" evidence="7">
    <location>
        <begin position="266"/>
        <end position="286"/>
    </location>
</feature>
<comment type="subcellular location">
    <subcellularLocation>
        <location evidence="1">Membrane</location>
        <topology evidence="1">Multi-pass membrane protein</topology>
    </subcellularLocation>
</comment>
<proteinExistence type="inferred from homology"/>
<evidence type="ECO:0000256" key="1">
    <source>
        <dbReference type="ARBA" id="ARBA00004141"/>
    </source>
</evidence>
<dbReference type="InParanoid" id="A0A1U7ZMF2"/>
<keyword evidence="8" id="KW-1185">Reference proteome</keyword>